<dbReference type="AlphaFoldDB" id="A0A0W8F2T5"/>
<dbReference type="InterPro" id="IPR022642">
    <property type="entry name" value="CheR_C"/>
</dbReference>
<dbReference type="GO" id="GO:0032259">
    <property type="term" value="P:methylation"/>
    <property type="evidence" value="ECO:0007669"/>
    <property type="project" value="UniProtKB-KW"/>
</dbReference>
<dbReference type="PANTHER" id="PTHR24422:SF10">
    <property type="entry name" value="CHEMOTAXIS PROTEIN METHYLTRANSFERASE 2"/>
    <property type="match status" value="1"/>
</dbReference>
<comment type="catalytic activity">
    <reaction evidence="1">
        <text>L-glutamyl-[protein] + S-adenosyl-L-methionine = [protein]-L-glutamate 5-O-methyl ester + S-adenosyl-L-homocysteine</text>
        <dbReference type="Rhea" id="RHEA:24452"/>
        <dbReference type="Rhea" id="RHEA-COMP:10208"/>
        <dbReference type="Rhea" id="RHEA-COMP:10311"/>
        <dbReference type="ChEBI" id="CHEBI:29973"/>
        <dbReference type="ChEBI" id="CHEBI:57856"/>
        <dbReference type="ChEBI" id="CHEBI:59789"/>
        <dbReference type="ChEBI" id="CHEBI:82795"/>
        <dbReference type="EC" id="2.1.1.80"/>
    </reaction>
</comment>
<evidence type="ECO:0000256" key="2">
    <source>
        <dbReference type="ARBA" id="ARBA00012534"/>
    </source>
</evidence>
<dbReference type="InterPro" id="IPR022641">
    <property type="entry name" value="CheR_N"/>
</dbReference>
<evidence type="ECO:0000313" key="7">
    <source>
        <dbReference type="EMBL" id="KUG15180.1"/>
    </source>
</evidence>
<comment type="caution">
    <text evidence="7">The sequence shown here is derived from an EMBL/GenBank/DDBJ whole genome shotgun (WGS) entry which is preliminary data.</text>
</comment>
<dbReference type="EC" id="2.1.1.80" evidence="2"/>
<dbReference type="PRINTS" id="PR00996">
    <property type="entry name" value="CHERMTFRASE"/>
</dbReference>
<dbReference type="SUPFAM" id="SSF53335">
    <property type="entry name" value="S-adenosyl-L-methionine-dependent methyltransferases"/>
    <property type="match status" value="1"/>
</dbReference>
<dbReference type="Pfam" id="PF03705">
    <property type="entry name" value="CheR_N"/>
    <property type="match status" value="1"/>
</dbReference>
<dbReference type="GO" id="GO:0008983">
    <property type="term" value="F:protein-glutamate O-methyltransferase activity"/>
    <property type="evidence" value="ECO:0007669"/>
    <property type="project" value="UniProtKB-EC"/>
</dbReference>
<name>A0A0W8F2T5_9ZZZZ</name>
<dbReference type="Gene3D" id="3.40.50.150">
    <property type="entry name" value="Vaccinia Virus protein VP39"/>
    <property type="match status" value="1"/>
</dbReference>
<proteinExistence type="predicted"/>
<organism evidence="7">
    <name type="scientific">hydrocarbon metagenome</name>
    <dbReference type="NCBI Taxonomy" id="938273"/>
    <lineage>
        <taxon>unclassified sequences</taxon>
        <taxon>metagenomes</taxon>
        <taxon>ecological metagenomes</taxon>
    </lineage>
</organism>
<dbReference type="Pfam" id="PF01739">
    <property type="entry name" value="CheR"/>
    <property type="match status" value="1"/>
</dbReference>
<protein>
    <recommendedName>
        <fullName evidence="2">protein-glutamate O-methyltransferase</fullName>
        <ecNumber evidence="2">2.1.1.80</ecNumber>
    </recommendedName>
</protein>
<dbReference type="PROSITE" id="PS50123">
    <property type="entry name" value="CHER"/>
    <property type="match status" value="1"/>
</dbReference>
<dbReference type="InterPro" id="IPR000780">
    <property type="entry name" value="CheR_MeTrfase"/>
</dbReference>
<evidence type="ECO:0000256" key="4">
    <source>
        <dbReference type="ARBA" id="ARBA00022679"/>
    </source>
</evidence>
<dbReference type="InterPro" id="IPR050903">
    <property type="entry name" value="Bact_Chemotaxis_MeTrfase"/>
</dbReference>
<keyword evidence="3 7" id="KW-0489">Methyltransferase</keyword>
<dbReference type="InterPro" id="IPR036804">
    <property type="entry name" value="CheR_N_sf"/>
</dbReference>
<reference evidence="7" key="1">
    <citation type="journal article" date="2015" name="Proc. Natl. Acad. Sci. U.S.A.">
        <title>Networks of energetic and metabolic interactions define dynamics in microbial communities.</title>
        <authorList>
            <person name="Embree M."/>
            <person name="Liu J.K."/>
            <person name="Al-Bassam M.M."/>
            <person name="Zengler K."/>
        </authorList>
    </citation>
    <scope>NUCLEOTIDE SEQUENCE</scope>
</reference>
<keyword evidence="5" id="KW-0949">S-adenosyl-L-methionine</keyword>
<accession>A0A0W8F2T5</accession>
<gene>
    <name evidence="7" type="ORF">ASZ90_015173</name>
</gene>
<dbReference type="InterPro" id="IPR029063">
    <property type="entry name" value="SAM-dependent_MTases_sf"/>
</dbReference>
<dbReference type="SUPFAM" id="SSF47757">
    <property type="entry name" value="Chemotaxis receptor methyltransferase CheR, N-terminal domain"/>
    <property type="match status" value="1"/>
</dbReference>
<dbReference type="SMART" id="SM00138">
    <property type="entry name" value="MeTrc"/>
    <property type="match status" value="1"/>
</dbReference>
<sequence>MIKGSPEMPDDFPLLKRYVEQTLKIQCSSYKEDYIKRRFLSRMRSTNTTSYGEYLRYVRAHPAELEPLRNALTINVTEFFRDKEVFDCIRTTIIPTIFARRKRIWIWCAGCSTGEEPYSLAMILADMMAQNKELSGQITATDIDEVVLAKAKTGIFAENIVKKLRNTQIQRHFTLLPSGDYEVKQQVKDLIRFRPHDLMSGVPPVRFLDLITCRNVTIYFTENQKDLLARMFHSALSHEGFYVMGKTEYLGKQVDGLFTPFDTAHKIFIKSPQP</sequence>
<dbReference type="EMBL" id="LNQE01001579">
    <property type="protein sequence ID" value="KUG15180.1"/>
    <property type="molecule type" value="Genomic_DNA"/>
</dbReference>
<feature type="domain" description="CheR-type methyltransferase" evidence="6">
    <location>
        <begin position="1"/>
        <end position="271"/>
    </location>
</feature>
<dbReference type="PANTHER" id="PTHR24422">
    <property type="entry name" value="CHEMOTAXIS PROTEIN METHYLTRANSFERASE"/>
    <property type="match status" value="1"/>
</dbReference>
<dbReference type="Gene3D" id="1.10.155.10">
    <property type="entry name" value="Chemotaxis receptor methyltransferase CheR, N-terminal domain"/>
    <property type="match status" value="1"/>
</dbReference>
<keyword evidence="4 7" id="KW-0808">Transferase</keyword>
<evidence type="ECO:0000256" key="1">
    <source>
        <dbReference type="ARBA" id="ARBA00001541"/>
    </source>
</evidence>
<evidence type="ECO:0000259" key="6">
    <source>
        <dbReference type="PROSITE" id="PS50123"/>
    </source>
</evidence>
<evidence type="ECO:0000256" key="3">
    <source>
        <dbReference type="ARBA" id="ARBA00022603"/>
    </source>
</evidence>
<evidence type="ECO:0000256" key="5">
    <source>
        <dbReference type="ARBA" id="ARBA00022691"/>
    </source>
</evidence>